<dbReference type="InterPro" id="IPR011527">
    <property type="entry name" value="ABC1_TM_dom"/>
</dbReference>
<keyword evidence="4 5" id="KW-0472">Membrane</keyword>
<keyword evidence="2 5" id="KW-0812">Transmembrane</keyword>
<evidence type="ECO:0000259" key="6">
    <source>
        <dbReference type="PROSITE" id="PS50929"/>
    </source>
</evidence>
<name>A0A2N3KIK5_9PROT</name>
<reference evidence="7 8" key="1">
    <citation type="submission" date="2017-09" db="EMBL/GenBank/DDBJ databases">
        <title>Biodiversity and function of Thalassospira species in the particle-attached aromatic-hydrocarbon-degrading consortia from the surface seawater of the South China Sea.</title>
        <authorList>
            <person name="Dong C."/>
            <person name="Liu R."/>
            <person name="Shao Z."/>
        </authorList>
    </citation>
    <scope>NUCLEOTIDE SEQUENCE [LARGE SCALE GENOMIC DNA]</scope>
    <source>
        <strain evidence="7 8">CSC1P2</strain>
    </source>
</reference>
<dbReference type="PROSITE" id="PS50929">
    <property type="entry name" value="ABC_TM1F"/>
    <property type="match status" value="1"/>
</dbReference>
<dbReference type="RefSeq" id="WP_101270196.1">
    <property type="nucleotide sequence ID" value="NZ_NWTK01000017.1"/>
</dbReference>
<feature type="transmembrane region" description="Helical" evidence="5">
    <location>
        <begin position="320"/>
        <end position="347"/>
    </location>
</feature>
<dbReference type="GO" id="GO:0140359">
    <property type="term" value="F:ABC-type transporter activity"/>
    <property type="evidence" value="ECO:0007669"/>
    <property type="project" value="InterPro"/>
</dbReference>
<dbReference type="Gene3D" id="1.20.1560.10">
    <property type="entry name" value="ABC transporter type 1, transmembrane domain"/>
    <property type="match status" value="1"/>
</dbReference>
<dbReference type="SUPFAM" id="SSF90123">
    <property type="entry name" value="ABC transporter transmembrane region"/>
    <property type="match status" value="1"/>
</dbReference>
<evidence type="ECO:0000256" key="2">
    <source>
        <dbReference type="ARBA" id="ARBA00022692"/>
    </source>
</evidence>
<dbReference type="EMBL" id="NWTK01000017">
    <property type="protein sequence ID" value="PKR50382.1"/>
    <property type="molecule type" value="Genomic_DNA"/>
</dbReference>
<gene>
    <name evidence="7" type="ORF">COO20_21095</name>
</gene>
<evidence type="ECO:0000313" key="7">
    <source>
        <dbReference type="EMBL" id="PKR50382.1"/>
    </source>
</evidence>
<evidence type="ECO:0000256" key="5">
    <source>
        <dbReference type="SAM" id="Phobius"/>
    </source>
</evidence>
<dbReference type="OrthoDB" id="9760920at2"/>
<feature type="transmembrane region" description="Helical" evidence="5">
    <location>
        <begin position="130"/>
        <end position="151"/>
    </location>
</feature>
<comment type="subcellular location">
    <subcellularLocation>
        <location evidence="1">Cell membrane</location>
        <topology evidence="1">Multi-pass membrane protein</topology>
    </subcellularLocation>
</comment>
<organism evidence="7 8">
    <name type="scientific">Thalassospira marina</name>
    <dbReference type="NCBI Taxonomy" id="2048283"/>
    <lineage>
        <taxon>Bacteria</taxon>
        <taxon>Pseudomonadati</taxon>
        <taxon>Pseudomonadota</taxon>
        <taxon>Alphaproteobacteria</taxon>
        <taxon>Rhodospirillales</taxon>
        <taxon>Thalassospiraceae</taxon>
        <taxon>Thalassospira</taxon>
    </lineage>
</organism>
<dbReference type="AlphaFoldDB" id="A0A2N3KIK5"/>
<dbReference type="GO" id="GO:0005524">
    <property type="term" value="F:ATP binding"/>
    <property type="evidence" value="ECO:0007669"/>
    <property type="project" value="InterPro"/>
</dbReference>
<evidence type="ECO:0000256" key="4">
    <source>
        <dbReference type="ARBA" id="ARBA00023136"/>
    </source>
</evidence>
<protein>
    <submittedName>
        <fullName evidence="7">ABC transporter permease</fullName>
    </submittedName>
</protein>
<evidence type="ECO:0000313" key="8">
    <source>
        <dbReference type="Proteomes" id="UP000233597"/>
    </source>
</evidence>
<comment type="caution">
    <text evidence="7">The sequence shown here is derived from an EMBL/GenBank/DDBJ whole genome shotgun (WGS) entry which is preliminary data.</text>
</comment>
<dbReference type="GO" id="GO:0005886">
    <property type="term" value="C:plasma membrane"/>
    <property type="evidence" value="ECO:0007669"/>
    <property type="project" value="UniProtKB-SubCell"/>
</dbReference>
<proteinExistence type="predicted"/>
<feature type="transmembrane region" description="Helical" evidence="5">
    <location>
        <begin position="20"/>
        <end position="45"/>
    </location>
</feature>
<evidence type="ECO:0000256" key="1">
    <source>
        <dbReference type="ARBA" id="ARBA00004651"/>
    </source>
</evidence>
<dbReference type="InterPro" id="IPR036640">
    <property type="entry name" value="ABC1_TM_sf"/>
</dbReference>
<dbReference type="Proteomes" id="UP000233597">
    <property type="component" value="Unassembled WGS sequence"/>
</dbReference>
<feature type="transmembrane region" description="Helical" evidence="5">
    <location>
        <begin position="218"/>
        <end position="240"/>
    </location>
</feature>
<evidence type="ECO:0000256" key="3">
    <source>
        <dbReference type="ARBA" id="ARBA00022989"/>
    </source>
</evidence>
<sequence>MMEIVHDLGHRLTHYISSDAHWWVHLVFHLVVFGVPVALIIILSATGYRALRRRRSVLAQQAQKPSAKSGTALLQYIFRASWKRQIKLGLLATASLPALYMSLELPKLIINNAIESGHFPVTYLGMEFSQTMALLTLCLLFLLAIGVHGWLKYQVNLQSGALAEHMSRRLRLDISKFSFRKPSPKGGELIPVIVQEVEPVAGYAAESIVLPLLQGGTFLTILTFMLVQDLVLGIAATALLPLQIFVIPRFQKKINALSRTRLKEVRVLGEKIGNISNDNQPGARDIYGSYKRLHDLRLSIHKNKFAMKSLNNFISQMTPFFFYTIGGYLVIKGDLTLGALIAVLTAYKDMGAPLKELFRYYQAQADAHVRYSEIKPYISKEINSTDNRLADVTVLSEVG</sequence>
<feature type="domain" description="ABC transmembrane type-1" evidence="6">
    <location>
        <begin position="107"/>
        <end position="366"/>
    </location>
</feature>
<accession>A0A2N3KIK5</accession>
<keyword evidence="3 5" id="KW-1133">Transmembrane helix</keyword>